<protein>
    <submittedName>
        <fullName evidence="2">DUF2798 domain-containing protein</fullName>
    </submittedName>
</protein>
<comment type="caution">
    <text evidence="2">The sequence shown here is derived from an EMBL/GenBank/DDBJ whole genome shotgun (WGS) entry which is preliminary data.</text>
</comment>
<name>A0ABU9FRH7_9VIBR</name>
<gene>
    <name evidence="2" type="ORF">V8Z71_03590</name>
</gene>
<keyword evidence="3" id="KW-1185">Reference proteome</keyword>
<proteinExistence type="predicted"/>
<keyword evidence="1" id="KW-0812">Transmembrane</keyword>
<dbReference type="Pfam" id="PF11391">
    <property type="entry name" value="DUF2798"/>
    <property type="match status" value="1"/>
</dbReference>
<accession>A0ABU9FRH7</accession>
<evidence type="ECO:0000256" key="1">
    <source>
        <dbReference type="SAM" id="Phobius"/>
    </source>
</evidence>
<reference evidence="2 3" key="1">
    <citation type="submission" date="2024-02" db="EMBL/GenBank/DDBJ databases">
        <title>Bacteria isolated from the canopy kelp, Nereocystis luetkeana.</title>
        <authorList>
            <person name="Pfister C.A."/>
            <person name="Younker I.T."/>
            <person name="Light S.H."/>
        </authorList>
    </citation>
    <scope>NUCLEOTIDE SEQUENCE [LARGE SCALE GENOMIC DNA]</scope>
    <source>
        <strain evidence="2 3">TI.1.15</strain>
    </source>
</reference>
<keyword evidence="1" id="KW-0472">Membrane</keyword>
<keyword evidence="1" id="KW-1133">Transmembrane helix</keyword>
<evidence type="ECO:0000313" key="3">
    <source>
        <dbReference type="Proteomes" id="UP001377160"/>
    </source>
</evidence>
<dbReference type="RefSeq" id="WP_341634318.1">
    <property type="nucleotide sequence ID" value="NZ_JBANDX010000002.1"/>
</dbReference>
<sequence>MNNKQFWVTAILSSLTMAMIMSGVISGYKMGVSHEWPPIWLQSFFIAWPCALTLNLTVLPLIRRLAAWICKPRTKAIPNPLPETSPETTN</sequence>
<feature type="transmembrane region" description="Helical" evidence="1">
    <location>
        <begin position="40"/>
        <end position="62"/>
    </location>
</feature>
<feature type="transmembrane region" description="Helical" evidence="1">
    <location>
        <begin position="7"/>
        <end position="28"/>
    </location>
</feature>
<dbReference type="EMBL" id="JBANDX010000002">
    <property type="protein sequence ID" value="MEL0607377.1"/>
    <property type="molecule type" value="Genomic_DNA"/>
</dbReference>
<dbReference type="InterPro" id="IPR021529">
    <property type="entry name" value="DUF2798"/>
</dbReference>
<evidence type="ECO:0000313" key="2">
    <source>
        <dbReference type="EMBL" id="MEL0607377.1"/>
    </source>
</evidence>
<dbReference type="Proteomes" id="UP001377160">
    <property type="component" value="Unassembled WGS sequence"/>
</dbReference>
<organism evidence="2 3">
    <name type="scientific">Vibrio echinoideorum</name>
    <dbReference type="NCBI Taxonomy" id="2100116"/>
    <lineage>
        <taxon>Bacteria</taxon>
        <taxon>Pseudomonadati</taxon>
        <taxon>Pseudomonadota</taxon>
        <taxon>Gammaproteobacteria</taxon>
        <taxon>Vibrionales</taxon>
        <taxon>Vibrionaceae</taxon>
        <taxon>Vibrio</taxon>
    </lineage>
</organism>